<organism evidence="8 9">
    <name type="scientific">Perkinsus olseni</name>
    <name type="common">Perkinsus atlanticus</name>
    <dbReference type="NCBI Taxonomy" id="32597"/>
    <lineage>
        <taxon>Eukaryota</taxon>
        <taxon>Sar</taxon>
        <taxon>Alveolata</taxon>
        <taxon>Perkinsozoa</taxon>
        <taxon>Perkinsea</taxon>
        <taxon>Perkinsida</taxon>
        <taxon>Perkinsidae</taxon>
        <taxon>Perkinsus</taxon>
    </lineage>
</organism>
<name>A0A7J6LH84_PEROL</name>
<feature type="domain" description="Sugar phosphate transporter" evidence="7">
    <location>
        <begin position="227"/>
        <end position="326"/>
    </location>
</feature>
<keyword evidence="4 6" id="KW-0472">Membrane</keyword>
<dbReference type="GO" id="GO:0016020">
    <property type="term" value="C:membrane"/>
    <property type="evidence" value="ECO:0007669"/>
    <property type="project" value="UniProtKB-SubCell"/>
</dbReference>
<keyword evidence="3 6" id="KW-1133">Transmembrane helix</keyword>
<feature type="compositionally biased region" description="Low complexity" evidence="5">
    <location>
        <begin position="1"/>
        <end position="10"/>
    </location>
</feature>
<evidence type="ECO:0000256" key="5">
    <source>
        <dbReference type="SAM" id="MobiDB-lite"/>
    </source>
</evidence>
<feature type="transmembrane region" description="Helical" evidence="6">
    <location>
        <begin position="169"/>
        <end position="185"/>
    </location>
</feature>
<feature type="transmembrane region" description="Helical" evidence="6">
    <location>
        <begin position="77"/>
        <end position="101"/>
    </location>
</feature>
<feature type="transmembrane region" description="Helical" evidence="6">
    <location>
        <begin position="259"/>
        <end position="281"/>
    </location>
</feature>
<dbReference type="InterPro" id="IPR037185">
    <property type="entry name" value="EmrE-like"/>
</dbReference>
<feature type="transmembrane region" description="Helical" evidence="6">
    <location>
        <begin position="46"/>
        <end position="65"/>
    </location>
</feature>
<dbReference type="Pfam" id="PF03151">
    <property type="entry name" value="TPT"/>
    <property type="match status" value="2"/>
</dbReference>
<dbReference type="PANTHER" id="PTHR11132">
    <property type="entry name" value="SOLUTE CARRIER FAMILY 35"/>
    <property type="match status" value="1"/>
</dbReference>
<keyword evidence="2 6" id="KW-0812">Transmembrane</keyword>
<evidence type="ECO:0000256" key="1">
    <source>
        <dbReference type="ARBA" id="ARBA00004141"/>
    </source>
</evidence>
<protein>
    <recommendedName>
        <fullName evidence="7">Sugar phosphate transporter domain-containing protein</fullName>
    </recommendedName>
</protein>
<feature type="transmembrane region" description="Helical" evidence="6">
    <location>
        <begin position="192"/>
        <end position="209"/>
    </location>
</feature>
<dbReference type="InterPro" id="IPR004853">
    <property type="entry name" value="Sugar_P_trans_dom"/>
</dbReference>
<comment type="subcellular location">
    <subcellularLocation>
        <location evidence="1">Membrane</location>
        <topology evidence="1">Multi-pass membrane protein</topology>
    </subcellularLocation>
</comment>
<dbReference type="OrthoDB" id="10261634at2759"/>
<proteinExistence type="predicted"/>
<feature type="transmembrane region" description="Helical" evidence="6">
    <location>
        <begin position="293"/>
        <end position="326"/>
    </location>
</feature>
<feature type="region of interest" description="Disordered" evidence="5">
    <location>
        <begin position="1"/>
        <end position="40"/>
    </location>
</feature>
<dbReference type="InterPro" id="IPR050186">
    <property type="entry name" value="TPT_transporter"/>
</dbReference>
<dbReference type="EMBL" id="JABAHT010000300">
    <property type="protein sequence ID" value="KAF4658659.1"/>
    <property type="molecule type" value="Genomic_DNA"/>
</dbReference>
<dbReference type="AlphaFoldDB" id="A0A7J6LH84"/>
<sequence length="603" mass="65953">MLSAGPSVSSGGEGRGSSGESVDAPSLVAQRKEEHCDQEETTTSGVSIKCVLAVVAMFVLNIAIGNSTKAIYMHQGFDYPIFLTGLHMLFSWAATSLFVQLRTAPLPSLSMTQLLHCIGPLSACSALSVALGNLSIKYIYPSFSQMLATSSPLAVMVLQVLFTHTRFNIPTYLSITIVTFGLILCSLREMNFHILGVVFSIGSTLLRGGGPSTAPLRTPPSILKCLAILFVASCLMEGWEPWDRMLFNEDTEVTLHFWVLLNCLNACLLNLSNFITASFVSPLTLQLLGNVKTVLGILISALIFGNAVTPTQAVGCGAAVGGVYVYQRFGRSYESFTQHYLKVEEYACVRMASAAVHHLHMSTSPAKSGGVAFPSQYDSSGLSSWDKIESELRGAPLTLRCRMASGHVTEVQTLYYKGKLMFDPLSFNDFPHSDASAGMDIDVKGSCKIIEMYDLPNIMCGFKPTDTNDRRTFSFHLSKNGIRAMHLRCPGVLYEGYHWPNITAIKYPSSMDLDTIWTSFRGPRKLHSNLGVEKVTIVDPLKEVRSDAHEEERGKRCLRVAKLLINKSEISDIPAGEHAFDSFHEAVCGLYKRAAAATPFNPH</sequence>
<comment type="caution">
    <text evidence="8">The sequence shown here is derived from an EMBL/GenBank/DDBJ whole genome shotgun (WGS) entry which is preliminary data.</text>
</comment>
<evidence type="ECO:0000256" key="6">
    <source>
        <dbReference type="SAM" id="Phobius"/>
    </source>
</evidence>
<feature type="transmembrane region" description="Helical" evidence="6">
    <location>
        <begin position="113"/>
        <end position="134"/>
    </location>
</feature>
<reference evidence="8 9" key="1">
    <citation type="submission" date="2020-04" db="EMBL/GenBank/DDBJ databases">
        <title>Perkinsus olseni comparative genomics.</title>
        <authorList>
            <person name="Bogema D.R."/>
        </authorList>
    </citation>
    <scope>NUCLEOTIDE SEQUENCE [LARGE SCALE GENOMIC DNA]</scope>
    <source>
        <strain evidence="8">ATCC PRA-179</strain>
    </source>
</reference>
<dbReference type="SUPFAM" id="SSF103481">
    <property type="entry name" value="Multidrug resistance efflux transporter EmrE"/>
    <property type="match status" value="2"/>
</dbReference>
<feature type="domain" description="Sugar phosphate transporter" evidence="7">
    <location>
        <begin position="52"/>
        <end position="205"/>
    </location>
</feature>
<evidence type="ECO:0000256" key="2">
    <source>
        <dbReference type="ARBA" id="ARBA00022692"/>
    </source>
</evidence>
<evidence type="ECO:0000313" key="8">
    <source>
        <dbReference type="EMBL" id="KAF4658659.1"/>
    </source>
</evidence>
<accession>A0A7J6LH84</accession>
<dbReference type="Proteomes" id="UP000570595">
    <property type="component" value="Unassembled WGS sequence"/>
</dbReference>
<evidence type="ECO:0000313" key="9">
    <source>
        <dbReference type="Proteomes" id="UP000570595"/>
    </source>
</evidence>
<evidence type="ECO:0000259" key="7">
    <source>
        <dbReference type="Pfam" id="PF03151"/>
    </source>
</evidence>
<gene>
    <name evidence="8" type="ORF">FOZ61_005468</name>
</gene>
<evidence type="ECO:0000256" key="3">
    <source>
        <dbReference type="ARBA" id="ARBA00022989"/>
    </source>
</evidence>
<evidence type="ECO:0000256" key="4">
    <source>
        <dbReference type="ARBA" id="ARBA00023136"/>
    </source>
</evidence>